<dbReference type="InterPro" id="IPR020103">
    <property type="entry name" value="PsdUridine_synth_cat_dom_sf"/>
</dbReference>
<name>A0A1D8TXP5_9CYAN</name>
<dbReference type="PROSITE" id="PS01149">
    <property type="entry name" value="PSI_RSU"/>
    <property type="match status" value="1"/>
</dbReference>
<dbReference type="PROSITE" id="PS50889">
    <property type="entry name" value="S4"/>
    <property type="match status" value="1"/>
</dbReference>
<dbReference type="InterPro" id="IPR036986">
    <property type="entry name" value="S4_RNA-bd_sf"/>
</dbReference>
<dbReference type="Gene3D" id="3.10.290.10">
    <property type="entry name" value="RNA-binding S4 domain"/>
    <property type="match status" value="1"/>
</dbReference>
<dbReference type="CDD" id="cd00165">
    <property type="entry name" value="S4"/>
    <property type="match status" value="1"/>
</dbReference>
<evidence type="ECO:0000256" key="3">
    <source>
        <dbReference type="PROSITE-ProRule" id="PRU00182"/>
    </source>
</evidence>
<dbReference type="FunFam" id="3.10.290.10:FF:000003">
    <property type="entry name" value="Pseudouridine synthase"/>
    <property type="match status" value="1"/>
</dbReference>
<keyword evidence="2 4" id="KW-0413">Isomerase</keyword>
<dbReference type="CDD" id="cd02870">
    <property type="entry name" value="PseudoU_synth_RsuA_like"/>
    <property type="match status" value="1"/>
</dbReference>
<dbReference type="AlphaFoldDB" id="A0A1D8TXP5"/>
<dbReference type="InterPro" id="IPR006145">
    <property type="entry name" value="PsdUridine_synth_RsuA/RluA"/>
</dbReference>
<dbReference type="GO" id="GO:0000455">
    <property type="term" value="P:enzyme-directed rRNA pseudouridine synthesis"/>
    <property type="evidence" value="ECO:0007669"/>
    <property type="project" value="UniProtKB-ARBA"/>
</dbReference>
<dbReference type="OrthoDB" id="9807213at2"/>
<sequence>MEERVQKILSQWGIASRRRAEKMIAAGQVRLNGTTVHLGQKADPETDVIEVDGKPINPYHRPQSIYLLLNKPAGVVSTCRDSQNRPTVIDLLPDKLTKGQGIHPVGRLDADSTGALLLTNDGELTFRLTHPSHHIPKTYQVWVRGNPPESVLQTWREGVNLLGKKTLPAKVRVLKRKGQSTLLEVVLTEGRNRQIRRVAQLLSYPVIHLHRTAIGPIKLNLPGEPILPCGDYRALNDVEVSFLTSKSTIVQ</sequence>
<proteinExistence type="inferred from homology"/>
<dbReference type="PANTHER" id="PTHR47683">
    <property type="entry name" value="PSEUDOURIDINE SYNTHASE FAMILY PROTEIN-RELATED"/>
    <property type="match status" value="1"/>
</dbReference>
<dbReference type="InterPro" id="IPR042092">
    <property type="entry name" value="PsdUridine_s_RsuA/RluB/E/F_cat"/>
</dbReference>
<evidence type="ECO:0000313" key="7">
    <source>
        <dbReference type="Proteomes" id="UP000177870"/>
    </source>
</evidence>
<dbReference type="InterPro" id="IPR018496">
    <property type="entry name" value="PsdUridine_synth_RsuA/RluB_CS"/>
</dbReference>
<evidence type="ECO:0000256" key="1">
    <source>
        <dbReference type="ARBA" id="ARBA00008348"/>
    </source>
</evidence>
<dbReference type="EMBL" id="CP017599">
    <property type="protein sequence ID" value="AOX02412.1"/>
    <property type="molecule type" value="Genomic_DNA"/>
</dbReference>
<evidence type="ECO:0000259" key="5">
    <source>
        <dbReference type="SMART" id="SM00363"/>
    </source>
</evidence>
<comment type="similarity">
    <text evidence="1 4">Belongs to the pseudouridine synthase RsuA family.</text>
</comment>
<dbReference type="SUPFAM" id="SSF55174">
    <property type="entry name" value="Alpha-L RNA-binding motif"/>
    <property type="match status" value="1"/>
</dbReference>
<dbReference type="PANTHER" id="PTHR47683:SF2">
    <property type="entry name" value="RNA-BINDING S4 DOMAIN-CONTAINING PROTEIN"/>
    <property type="match status" value="1"/>
</dbReference>
<dbReference type="SUPFAM" id="SSF55120">
    <property type="entry name" value="Pseudouridine synthase"/>
    <property type="match status" value="1"/>
</dbReference>
<accession>A0A1D8TXP5</accession>
<dbReference type="KEGG" id="mpro:BJP34_25865"/>
<dbReference type="SMART" id="SM00363">
    <property type="entry name" value="S4"/>
    <property type="match status" value="1"/>
</dbReference>
<evidence type="ECO:0000313" key="6">
    <source>
        <dbReference type="EMBL" id="AOX02412.1"/>
    </source>
</evidence>
<dbReference type="STRING" id="1458985.BJP34_25865"/>
<dbReference type="GO" id="GO:0003723">
    <property type="term" value="F:RNA binding"/>
    <property type="evidence" value="ECO:0007669"/>
    <property type="project" value="UniProtKB-KW"/>
</dbReference>
<feature type="domain" description="RNA-binding S4" evidence="5">
    <location>
        <begin position="3"/>
        <end position="62"/>
    </location>
</feature>
<dbReference type="Pfam" id="PF01479">
    <property type="entry name" value="S4"/>
    <property type="match status" value="1"/>
</dbReference>
<dbReference type="InterPro" id="IPR002942">
    <property type="entry name" value="S4_RNA-bd"/>
</dbReference>
<keyword evidence="3" id="KW-0694">RNA-binding</keyword>
<protein>
    <recommendedName>
        <fullName evidence="4">Pseudouridine synthase</fullName>
        <ecNumber evidence="4">5.4.99.-</ecNumber>
    </recommendedName>
</protein>
<dbReference type="Gene3D" id="3.30.70.1560">
    <property type="entry name" value="Alpha-L RNA-binding motif"/>
    <property type="match status" value="1"/>
</dbReference>
<gene>
    <name evidence="6" type="ORF">BJP34_25865</name>
</gene>
<evidence type="ECO:0000256" key="2">
    <source>
        <dbReference type="ARBA" id="ARBA00023235"/>
    </source>
</evidence>
<evidence type="ECO:0000256" key="4">
    <source>
        <dbReference type="RuleBase" id="RU003887"/>
    </source>
</evidence>
<reference evidence="7" key="1">
    <citation type="submission" date="2016-10" db="EMBL/GenBank/DDBJ databases">
        <title>Comparative genomics uncovers the prolific and rare metabolic potential of the cyanobacterial genus Moorea.</title>
        <authorList>
            <person name="Leao T."/>
            <person name="Castelao G."/>
            <person name="Korobeynikov A."/>
            <person name="Monroe E.A."/>
            <person name="Podell S."/>
            <person name="Glukhov E."/>
            <person name="Allen E."/>
            <person name="Gerwick W.H."/>
            <person name="Gerwick L."/>
        </authorList>
    </citation>
    <scope>NUCLEOTIDE SEQUENCE [LARGE SCALE GENOMIC DNA]</scope>
    <source>
        <strain evidence="7">PAL-8-15-08-1</strain>
    </source>
</reference>
<dbReference type="Pfam" id="PF00849">
    <property type="entry name" value="PseudoU_synth_2"/>
    <property type="match status" value="1"/>
</dbReference>
<dbReference type="Gene3D" id="3.30.70.580">
    <property type="entry name" value="Pseudouridine synthase I, catalytic domain, N-terminal subdomain"/>
    <property type="match status" value="1"/>
</dbReference>
<dbReference type="EC" id="5.4.99.-" evidence="4"/>
<dbReference type="NCBIfam" id="TIGR00093">
    <property type="entry name" value="pseudouridine synthase"/>
    <property type="match status" value="1"/>
</dbReference>
<dbReference type="RefSeq" id="WP_070394820.1">
    <property type="nucleotide sequence ID" value="NZ_CP017599.1"/>
</dbReference>
<organism evidence="6 7">
    <name type="scientific">Moorena producens PAL-8-15-08-1</name>
    <dbReference type="NCBI Taxonomy" id="1458985"/>
    <lineage>
        <taxon>Bacteria</taxon>
        <taxon>Bacillati</taxon>
        <taxon>Cyanobacteriota</taxon>
        <taxon>Cyanophyceae</taxon>
        <taxon>Coleofasciculales</taxon>
        <taxon>Coleofasciculaceae</taxon>
        <taxon>Moorena</taxon>
    </lineage>
</organism>
<dbReference type="InterPro" id="IPR050343">
    <property type="entry name" value="RsuA_PseudoU_synthase"/>
</dbReference>
<dbReference type="GO" id="GO:0120159">
    <property type="term" value="F:rRNA pseudouridine synthase activity"/>
    <property type="evidence" value="ECO:0007669"/>
    <property type="project" value="UniProtKB-ARBA"/>
</dbReference>
<dbReference type="Proteomes" id="UP000177870">
    <property type="component" value="Chromosome"/>
</dbReference>
<dbReference type="InterPro" id="IPR020094">
    <property type="entry name" value="TruA/RsuA/RluB/E/F_N"/>
</dbReference>
<dbReference type="InterPro" id="IPR000748">
    <property type="entry name" value="PsdUridine_synth_RsuA/RluB/E/F"/>
</dbReference>